<dbReference type="PANTHER" id="PTHR30483:SF37">
    <property type="entry name" value="ABC TRANSPORTER SUBSTRATE-BINDING PROTEIN"/>
    <property type="match status" value="1"/>
</dbReference>
<accession>A0A975BJ53</accession>
<protein>
    <submittedName>
        <fullName evidence="4">Periplasmic binding domain-containing protein</fullName>
    </submittedName>
</protein>
<sequence length="413" mass="46529">MKNLTKVFTALIITCIFFNICFISNEVHAEDFYHLGVALPLTGTGAFYSKDGIDAIQLAVEEINARGGFMGKYPIKLFIRNTGTKPDAAVRETKAMIFYNNVRCVLGTYSSDCAMAIKPVAKEHGILHIAAISNSENITLKDFSPYTFSVVPNSFMQANAVALGVARLAKEKEWKKYVTIASDYEWGKTTQMNFVRHLKKVAPDLKLIKKLWPRPGENQFASYITEIMSLKPDFVYGSLASRDNMVWMNAAKTLNFFKKIPYPGSLISVSELISQADTIPRDMIGLCRAPFFAHTDVPMMKNFVKSFRAVYNRYPSDWAVMEYDAVYILKQGIEKAGDIDSEMVKNALTGLTVDTTRGKLFFRKIDNQLSCSSYLGVVADDPDYPFPVYKELIEIKGPDSWRSEKEILSARKE</sequence>
<organism evidence="4 5">
    <name type="scientific">Desulfonema magnum</name>
    <dbReference type="NCBI Taxonomy" id="45655"/>
    <lineage>
        <taxon>Bacteria</taxon>
        <taxon>Pseudomonadati</taxon>
        <taxon>Thermodesulfobacteriota</taxon>
        <taxon>Desulfobacteria</taxon>
        <taxon>Desulfobacterales</taxon>
        <taxon>Desulfococcaceae</taxon>
        <taxon>Desulfonema</taxon>
    </lineage>
</organism>
<keyword evidence="5" id="KW-1185">Reference proteome</keyword>
<dbReference type="Gene3D" id="3.40.50.2300">
    <property type="match status" value="2"/>
</dbReference>
<proteinExistence type="inferred from homology"/>
<dbReference type="RefSeq" id="WP_207681866.1">
    <property type="nucleotide sequence ID" value="NZ_CP061800.1"/>
</dbReference>
<dbReference type="PANTHER" id="PTHR30483">
    <property type="entry name" value="LEUCINE-SPECIFIC-BINDING PROTEIN"/>
    <property type="match status" value="1"/>
</dbReference>
<dbReference type="SUPFAM" id="SSF53822">
    <property type="entry name" value="Periplasmic binding protein-like I"/>
    <property type="match status" value="1"/>
</dbReference>
<dbReference type="Pfam" id="PF13458">
    <property type="entry name" value="Peripla_BP_6"/>
    <property type="match status" value="1"/>
</dbReference>
<evidence type="ECO:0000259" key="3">
    <source>
        <dbReference type="Pfam" id="PF13458"/>
    </source>
</evidence>
<evidence type="ECO:0000256" key="2">
    <source>
        <dbReference type="ARBA" id="ARBA00022729"/>
    </source>
</evidence>
<dbReference type="CDD" id="cd06330">
    <property type="entry name" value="PBP1_As_SBP-like"/>
    <property type="match status" value="1"/>
</dbReference>
<dbReference type="AlphaFoldDB" id="A0A975BJ53"/>
<dbReference type="InterPro" id="IPR028082">
    <property type="entry name" value="Peripla_BP_I"/>
</dbReference>
<reference evidence="4" key="1">
    <citation type="journal article" date="2021" name="Microb. Physiol.">
        <title>Proteogenomic Insights into the Physiology of Marine, Sulfate-Reducing, Filamentous Desulfonema limicola and Desulfonema magnum.</title>
        <authorList>
            <person name="Schnaars V."/>
            <person name="Wohlbrand L."/>
            <person name="Scheve S."/>
            <person name="Hinrichs C."/>
            <person name="Reinhardt R."/>
            <person name="Rabus R."/>
        </authorList>
    </citation>
    <scope>NUCLEOTIDE SEQUENCE</scope>
    <source>
        <strain evidence="4">4be13</strain>
    </source>
</reference>
<name>A0A975BJ53_9BACT</name>
<feature type="domain" description="Leucine-binding protein" evidence="3">
    <location>
        <begin position="34"/>
        <end position="379"/>
    </location>
</feature>
<dbReference type="KEGG" id="dmm:dnm_020970"/>
<evidence type="ECO:0000256" key="1">
    <source>
        <dbReference type="ARBA" id="ARBA00010062"/>
    </source>
</evidence>
<comment type="similarity">
    <text evidence="1">Belongs to the leucine-binding protein family.</text>
</comment>
<gene>
    <name evidence="4" type="ORF">dnm_020970</name>
</gene>
<dbReference type="InterPro" id="IPR028081">
    <property type="entry name" value="Leu-bd"/>
</dbReference>
<keyword evidence="2" id="KW-0732">Signal</keyword>
<evidence type="ECO:0000313" key="5">
    <source>
        <dbReference type="Proteomes" id="UP000663722"/>
    </source>
</evidence>
<dbReference type="Proteomes" id="UP000663722">
    <property type="component" value="Chromosome"/>
</dbReference>
<dbReference type="InterPro" id="IPR051010">
    <property type="entry name" value="BCAA_transport"/>
</dbReference>
<dbReference type="EMBL" id="CP061800">
    <property type="protein sequence ID" value="QTA86079.1"/>
    <property type="molecule type" value="Genomic_DNA"/>
</dbReference>
<evidence type="ECO:0000313" key="4">
    <source>
        <dbReference type="EMBL" id="QTA86079.1"/>
    </source>
</evidence>